<reference evidence="1 2" key="1">
    <citation type="submission" date="2011-08" db="EMBL/GenBank/DDBJ databases">
        <title>The Genome Sequence of Clostridium orbiscindens 1_3_50AFAA.</title>
        <authorList>
            <consortium name="The Broad Institute Genome Sequencing Platform"/>
            <person name="Earl A."/>
            <person name="Ward D."/>
            <person name="Feldgarden M."/>
            <person name="Gevers D."/>
            <person name="Daigneault M."/>
            <person name="Strauss J."/>
            <person name="Allen-Vercoe E."/>
            <person name="Young S.K."/>
            <person name="Zeng Q."/>
            <person name="Gargeya S."/>
            <person name="Fitzgerald M."/>
            <person name="Haas B."/>
            <person name="Abouelleil A."/>
            <person name="Alvarado L."/>
            <person name="Arachchi H.M."/>
            <person name="Berlin A."/>
            <person name="Brown A."/>
            <person name="Chapman S.B."/>
            <person name="Chen Z."/>
            <person name="Dunbar C."/>
            <person name="Freedman E."/>
            <person name="Gearin G."/>
            <person name="Gellesch M."/>
            <person name="Goldberg J."/>
            <person name="Griggs A."/>
            <person name="Gujja S."/>
            <person name="Heiman D."/>
            <person name="Howarth C."/>
            <person name="Larson L."/>
            <person name="Lui A."/>
            <person name="MacDonald P.J.P."/>
            <person name="Montmayeur A."/>
            <person name="Murphy C."/>
            <person name="Neiman D."/>
            <person name="Pearson M."/>
            <person name="Priest M."/>
            <person name="Roberts A."/>
            <person name="Saif S."/>
            <person name="Shea T."/>
            <person name="Shenoy N."/>
            <person name="Sisk P."/>
            <person name="Stolte C."/>
            <person name="Sykes S."/>
            <person name="Wortman J."/>
            <person name="Nusbaum C."/>
            <person name="Birren B."/>
        </authorList>
    </citation>
    <scope>NUCLEOTIDE SEQUENCE [LARGE SCALE GENOMIC DNA]</scope>
    <source>
        <strain evidence="1 2">1_3_50AFAA</strain>
    </source>
</reference>
<sequence length="172" mass="18448">MAKILAKNLFDYLDGLGDLPQNSVFRVVLEGEFLSLYRIKLKTFGADEIIQHYKISTSDILALDQVKTSELQNQSVLGRGVVGGLLFGPVGALLGGMSATGKQKIKTTLAISYLPSNGNEPKTVILADAAAWGGNNAVSIAKLKNELAKQPKSERVVRYLGQTVNEDGSITL</sequence>
<dbReference type="RefSeq" id="WP_007494946.1">
    <property type="nucleotide sequence ID" value="NZ_KN174163.1"/>
</dbReference>
<dbReference type="HOGENOM" id="CLU_1560292_0_0_9"/>
<gene>
    <name evidence="1" type="ORF">HMPREF9460_02484</name>
</gene>
<keyword evidence="2" id="KW-1185">Reference proteome</keyword>
<dbReference type="PATRIC" id="fig|742738.3.peg.2554"/>
<evidence type="ECO:0000313" key="1">
    <source>
        <dbReference type="EMBL" id="KGF54793.1"/>
    </source>
</evidence>
<name>A0A096B5Z6_FLAPL</name>
<organism evidence="1 2">
    <name type="scientific">Flavonifractor plautii 1_3_50AFAA</name>
    <dbReference type="NCBI Taxonomy" id="742738"/>
    <lineage>
        <taxon>Bacteria</taxon>
        <taxon>Bacillati</taxon>
        <taxon>Bacillota</taxon>
        <taxon>Clostridia</taxon>
        <taxon>Eubacteriales</taxon>
        <taxon>Oscillospiraceae</taxon>
        <taxon>Flavonifractor</taxon>
    </lineage>
</organism>
<comment type="caution">
    <text evidence="1">The sequence shown here is derived from an EMBL/GenBank/DDBJ whole genome shotgun (WGS) entry which is preliminary data.</text>
</comment>
<evidence type="ECO:0000313" key="2">
    <source>
        <dbReference type="Proteomes" id="UP000029585"/>
    </source>
</evidence>
<dbReference type="GeneID" id="63972471"/>
<dbReference type="EMBL" id="ADLO01000079">
    <property type="protein sequence ID" value="KGF54793.1"/>
    <property type="molecule type" value="Genomic_DNA"/>
</dbReference>
<dbReference type="AlphaFoldDB" id="A0A096B5Z6"/>
<accession>A0A096B5Z6</accession>
<dbReference type="eggNOG" id="ENOG5030GXC">
    <property type="taxonomic scope" value="Bacteria"/>
</dbReference>
<dbReference type="Proteomes" id="UP000029585">
    <property type="component" value="Unassembled WGS sequence"/>
</dbReference>
<proteinExistence type="predicted"/>
<protein>
    <submittedName>
        <fullName evidence="1">Uncharacterized protein</fullName>
    </submittedName>
</protein>